<dbReference type="Proteomes" id="UP000271974">
    <property type="component" value="Unassembled WGS sequence"/>
</dbReference>
<dbReference type="InterPro" id="IPR032675">
    <property type="entry name" value="LRR_dom_sf"/>
</dbReference>
<proteinExistence type="predicted"/>
<dbReference type="InterPro" id="IPR043313">
    <property type="entry name" value="LRMDA"/>
</dbReference>
<feature type="region of interest" description="Disordered" evidence="1">
    <location>
        <begin position="176"/>
        <end position="216"/>
    </location>
</feature>
<comment type="caution">
    <text evidence="2">The sequence shown here is derived from an EMBL/GenBank/DDBJ whole genome shotgun (WGS) entry which is preliminary data.</text>
</comment>
<dbReference type="PROSITE" id="PS51450">
    <property type="entry name" value="LRR"/>
    <property type="match status" value="1"/>
</dbReference>
<name>A0A3S1AYR4_ELYCH</name>
<accession>A0A3S1AYR4</accession>
<gene>
    <name evidence="2" type="ORF">EGW08_021569</name>
</gene>
<sequence>MGAREESPTSVHLEVSLNNTRLSLAYSNLTDFPIDVIDRYGGSILELDLSNNKISDLRFLMELPKIQSLVLDHNHVTSQVKMPLCRDLHTLWVNHNRIQNLGFFLQTIAKNCPSLKILSMMNNEAAPSFFNGGTYQQYVDYRYFVVSSLPTLEVLDYTPITESEVREARRLYPSRMVNSDSETSLRRKLMKKRKKKSGEARQKEEDTELEMPSPGV</sequence>
<keyword evidence="3" id="KW-1185">Reference proteome</keyword>
<dbReference type="Pfam" id="PF14580">
    <property type="entry name" value="LRR_9"/>
    <property type="match status" value="1"/>
</dbReference>
<dbReference type="STRING" id="188477.A0A3S1AYR4"/>
<dbReference type="SUPFAM" id="SSF52058">
    <property type="entry name" value="L domain-like"/>
    <property type="match status" value="1"/>
</dbReference>
<evidence type="ECO:0000313" key="2">
    <source>
        <dbReference type="EMBL" id="RUS70670.1"/>
    </source>
</evidence>
<feature type="compositionally biased region" description="Basic residues" evidence="1">
    <location>
        <begin position="186"/>
        <end position="196"/>
    </location>
</feature>
<dbReference type="PANTHER" id="PTHR46282">
    <property type="entry name" value="LEUCINE-RICH MELANOCYTE DIFFERENTIATION-ASSOCIATED PROTEIN"/>
    <property type="match status" value="1"/>
</dbReference>
<dbReference type="EMBL" id="RQTK01001357">
    <property type="protein sequence ID" value="RUS70670.1"/>
    <property type="molecule type" value="Genomic_DNA"/>
</dbReference>
<evidence type="ECO:0008006" key="4">
    <source>
        <dbReference type="Google" id="ProtNLM"/>
    </source>
</evidence>
<evidence type="ECO:0000256" key="1">
    <source>
        <dbReference type="SAM" id="MobiDB-lite"/>
    </source>
</evidence>
<reference evidence="2 3" key="1">
    <citation type="submission" date="2019-01" db="EMBL/GenBank/DDBJ databases">
        <title>A draft genome assembly of the solar-powered sea slug Elysia chlorotica.</title>
        <authorList>
            <person name="Cai H."/>
            <person name="Li Q."/>
            <person name="Fang X."/>
            <person name="Li J."/>
            <person name="Curtis N.E."/>
            <person name="Altenburger A."/>
            <person name="Shibata T."/>
            <person name="Feng M."/>
            <person name="Maeda T."/>
            <person name="Schwartz J.A."/>
            <person name="Shigenobu S."/>
            <person name="Lundholm N."/>
            <person name="Nishiyama T."/>
            <person name="Yang H."/>
            <person name="Hasebe M."/>
            <person name="Li S."/>
            <person name="Pierce S.K."/>
            <person name="Wang J."/>
        </authorList>
    </citation>
    <scope>NUCLEOTIDE SEQUENCE [LARGE SCALE GENOMIC DNA]</scope>
    <source>
        <strain evidence="2">EC2010</strain>
        <tissue evidence="2">Whole organism of an adult</tissue>
    </source>
</reference>
<protein>
    <recommendedName>
        <fullName evidence="4">U2A'/phosphoprotein 32 family A C-terminal domain-containing protein</fullName>
    </recommendedName>
</protein>
<dbReference type="InterPro" id="IPR001611">
    <property type="entry name" value="Leu-rich_rpt"/>
</dbReference>
<dbReference type="OrthoDB" id="10251250at2759"/>
<organism evidence="2 3">
    <name type="scientific">Elysia chlorotica</name>
    <name type="common">Eastern emerald elysia</name>
    <name type="synonym">Sea slug</name>
    <dbReference type="NCBI Taxonomy" id="188477"/>
    <lineage>
        <taxon>Eukaryota</taxon>
        <taxon>Metazoa</taxon>
        <taxon>Spiralia</taxon>
        <taxon>Lophotrochozoa</taxon>
        <taxon>Mollusca</taxon>
        <taxon>Gastropoda</taxon>
        <taxon>Heterobranchia</taxon>
        <taxon>Euthyneura</taxon>
        <taxon>Panpulmonata</taxon>
        <taxon>Sacoglossa</taxon>
        <taxon>Placobranchoidea</taxon>
        <taxon>Plakobranchidae</taxon>
        <taxon>Elysia</taxon>
    </lineage>
</organism>
<dbReference type="Gene3D" id="3.80.10.10">
    <property type="entry name" value="Ribonuclease Inhibitor"/>
    <property type="match status" value="1"/>
</dbReference>
<dbReference type="AlphaFoldDB" id="A0A3S1AYR4"/>
<evidence type="ECO:0000313" key="3">
    <source>
        <dbReference type="Proteomes" id="UP000271974"/>
    </source>
</evidence>
<dbReference type="PANTHER" id="PTHR46282:SF1">
    <property type="entry name" value="LEUCINE-RICH REPEAT-CONTAINING PROTEIN 72-LIKE"/>
    <property type="match status" value="1"/>
</dbReference>